<evidence type="ECO:0000256" key="1">
    <source>
        <dbReference type="ARBA" id="ARBA00022737"/>
    </source>
</evidence>
<dbReference type="RefSeq" id="WP_106068297.1">
    <property type="nucleotide sequence ID" value="NZ_CP027234.1"/>
</dbReference>
<dbReference type="InterPro" id="IPR019734">
    <property type="entry name" value="TPR_rpt"/>
</dbReference>
<comment type="caution">
    <text evidence="3">The sequence shown here is derived from an EMBL/GenBank/DDBJ whole genome shotgun (WGS) entry which is preliminary data.</text>
</comment>
<dbReference type="Gene3D" id="1.25.40.10">
    <property type="entry name" value="Tetratricopeptide repeat domain"/>
    <property type="match status" value="2"/>
</dbReference>
<dbReference type="SMART" id="SM00028">
    <property type="entry name" value="TPR"/>
    <property type="match status" value="6"/>
</dbReference>
<keyword evidence="1" id="KW-0677">Repeat</keyword>
<dbReference type="SUPFAM" id="SSF48452">
    <property type="entry name" value="TPR-like"/>
    <property type="match status" value="1"/>
</dbReference>
<dbReference type="PANTHER" id="PTHR44943">
    <property type="entry name" value="CELLULOSE SYNTHASE OPERON PROTEIN C"/>
    <property type="match status" value="1"/>
</dbReference>
<dbReference type="EMBL" id="SLXB01000011">
    <property type="protein sequence ID" value="TCO92050.1"/>
    <property type="molecule type" value="Genomic_DNA"/>
</dbReference>
<keyword evidence="2" id="KW-0802">TPR repeat</keyword>
<gene>
    <name evidence="3" type="ORF">EV202_11134</name>
</gene>
<name>A0A2R3MNJ6_9BACE</name>
<evidence type="ECO:0000313" key="3">
    <source>
        <dbReference type="EMBL" id="TCO92050.1"/>
    </source>
</evidence>
<dbReference type="InterPro" id="IPR051685">
    <property type="entry name" value="Ycf3/AcsC/BcsC/TPR_MFPF"/>
</dbReference>
<dbReference type="Pfam" id="PF13432">
    <property type="entry name" value="TPR_16"/>
    <property type="match status" value="1"/>
</dbReference>
<evidence type="ECO:0000256" key="2">
    <source>
        <dbReference type="ARBA" id="ARBA00022803"/>
    </source>
</evidence>
<dbReference type="InterPro" id="IPR011990">
    <property type="entry name" value="TPR-like_helical_dom_sf"/>
</dbReference>
<protein>
    <submittedName>
        <fullName evidence="3">Tetratricopeptide repeat protein</fullName>
    </submittedName>
</protein>
<sequence length="450" mass="52242">MRKQLLCFCFFACCALLSAQNINSIQEAMANYDYETALMLINKEEATVPLLYQKGKALKGLGDKDKALVVFREVVLQDSLNPRAYIETAECCKSLARYGEALGYYQSALKLNPENKYVHLQYISLLMNIKRYHESFQESNLLAMKDSSAFVLHLRAESMEQICDNSNVDRVIDAYQDIQRRYPEDYLSAAKLGNIYIAGRQFEDAINITEKYRTIDSTNVLVNRVNAQAYCLNKDYPKAIQRYEQLLQEKDSSFQTCFYAGISYYAIDNFYPAHDLLERALKEDRTNVNVLYYLGRACSKTSWKKEGVAYLEQAIALSLPSDSTMIRLYVGMADCYKMAAQYKEQANTLIEQYKKYDTNNHKLLYNAAHIYYYWLKDAVRAEQYLEAYLRTRPKNKKEMPQEVDSNGTVIIGEDNRYNAAEKWLKNIREGRKKEDFFKGKVDTARFIPVR</sequence>
<reference evidence="3 4" key="1">
    <citation type="submission" date="2019-03" db="EMBL/GenBank/DDBJ databases">
        <title>Genomic Encyclopedia of Type Strains, Phase IV (KMG-IV): sequencing the most valuable type-strain genomes for metagenomic binning, comparative biology and taxonomic classification.</title>
        <authorList>
            <person name="Goeker M."/>
        </authorList>
    </citation>
    <scope>NUCLEOTIDE SEQUENCE [LARGE SCALE GENOMIC DNA]</scope>
    <source>
        <strain evidence="3 4">DSM 23917</strain>
    </source>
</reference>
<dbReference type="GeneID" id="94547127"/>
<evidence type="ECO:0000313" key="4">
    <source>
        <dbReference type="Proteomes" id="UP000295600"/>
    </source>
</evidence>
<proteinExistence type="predicted"/>
<dbReference type="Proteomes" id="UP000295600">
    <property type="component" value="Unassembled WGS sequence"/>
</dbReference>
<dbReference type="PANTHER" id="PTHR44943:SF8">
    <property type="entry name" value="TPR REPEAT-CONTAINING PROTEIN MJ0263"/>
    <property type="match status" value="1"/>
</dbReference>
<organism evidence="3 4">
    <name type="scientific">Prevotella heparinolytica</name>
    <dbReference type="NCBI Taxonomy" id="28113"/>
    <lineage>
        <taxon>Bacteria</taxon>
        <taxon>Pseudomonadati</taxon>
        <taxon>Bacteroidota</taxon>
        <taxon>Bacteroidia</taxon>
        <taxon>Bacteroidales</taxon>
        <taxon>Bacteroidaceae</taxon>
        <taxon>Bacteroides</taxon>
    </lineage>
</organism>
<dbReference type="PROSITE" id="PS50005">
    <property type="entry name" value="TPR"/>
    <property type="match status" value="1"/>
</dbReference>
<dbReference type="AlphaFoldDB" id="A0A2R3MNJ6"/>
<accession>A0A2R3MNJ6</accession>
<dbReference type="KEGG" id="bhf:C3V43_01465"/>